<dbReference type="GO" id="GO:0004933">
    <property type="term" value="F:mating-type a-factor pheromone receptor activity"/>
    <property type="evidence" value="ECO:0007669"/>
    <property type="project" value="InterPro"/>
</dbReference>
<dbReference type="GO" id="GO:0000750">
    <property type="term" value="P:pheromone-dependent signal transduction involved in conjugation with cellular fusion"/>
    <property type="evidence" value="ECO:0007669"/>
    <property type="project" value="TreeGrafter"/>
</dbReference>
<evidence type="ECO:0000256" key="9">
    <source>
        <dbReference type="ARBA" id="ARBA00023224"/>
    </source>
</evidence>
<dbReference type="CDD" id="cd14966">
    <property type="entry name" value="7tmD_STE3"/>
    <property type="match status" value="1"/>
</dbReference>
<evidence type="ECO:0000313" key="11">
    <source>
        <dbReference type="EMBL" id="CDR19315.1"/>
    </source>
</evidence>
<feature type="transmembrane region" description="Helical" evidence="10">
    <location>
        <begin position="152"/>
        <end position="182"/>
    </location>
</feature>
<evidence type="ECO:0000256" key="8">
    <source>
        <dbReference type="ARBA" id="ARBA00023170"/>
    </source>
</evidence>
<dbReference type="PANTHER" id="PTHR28097:SF1">
    <property type="entry name" value="PHEROMONE A FACTOR RECEPTOR"/>
    <property type="match status" value="1"/>
</dbReference>
<evidence type="ECO:0000256" key="10">
    <source>
        <dbReference type="SAM" id="Phobius"/>
    </source>
</evidence>
<organism evidence="11">
    <name type="scientific">Papiliotrema flavescens</name>
    <dbReference type="NCBI Taxonomy" id="214993"/>
    <lineage>
        <taxon>Eukaryota</taxon>
        <taxon>Fungi</taxon>
        <taxon>Dikarya</taxon>
        <taxon>Basidiomycota</taxon>
        <taxon>Agaricomycotina</taxon>
        <taxon>Tremellomycetes</taxon>
        <taxon>Tremellales</taxon>
        <taxon>Rhynchogastremaceae</taxon>
        <taxon>Papiliotrema</taxon>
    </lineage>
</organism>
<dbReference type="PANTHER" id="PTHR28097">
    <property type="entry name" value="PHEROMONE A FACTOR RECEPTOR"/>
    <property type="match status" value="1"/>
</dbReference>
<reference evidence="11" key="2">
    <citation type="journal article" date="2015" name="PLoS ONE">
        <title>Multigene assessment of the species boundaries and sexual status of the basidiomycetous yeasts Cryptococcus flavescens and C. terrestris (Tremellales).</title>
        <authorList>
            <person name="Yurkov A."/>
            <person name="Guerreiro M.A."/>
            <person name="Sharma L."/>
            <person name="Carvalho C."/>
            <person name="Fonseca A."/>
        </authorList>
    </citation>
    <scope>NUCLEOTIDE SEQUENCE</scope>
    <source>
        <strain evidence="11">CF49</strain>
    </source>
</reference>
<evidence type="ECO:0000256" key="2">
    <source>
        <dbReference type="ARBA" id="ARBA00011085"/>
    </source>
</evidence>
<dbReference type="PRINTS" id="PR00899">
    <property type="entry name" value="GPCRSTE3"/>
</dbReference>
<comment type="subcellular location">
    <subcellularLocation>
        <location evidence="1">Membrane</location>
        <topology evidence="1">Multi-pass membrane protein</topology>
    </subcellularLocation>
</comment>
<dbReference type="GO" id="GO:0005886">
    <property type="term" value="C:plasma membrane"/>
    <property type="evidence" value="ECO:0007669"/>
    <property type="project" value="TreeGrafter"/>
</dbReference>
<gene>
    <name evidence="11" type="primary">STE3</name>
</gene>
<evidence type="ECO:0000256" key="3">
    <source>
        <dbReference type="ARBA" id="ARBA00022507"/>
    </source>
</evidence>
<reference evidence="11" key="1">
    <citation type="submission" date="2014-05" db="EMBL/GenBank/DDBJ databases">
        <authorList>
            <person name="Guerreiro M."/>
        </authorList>
    </citation>
    <scope>NUCLEOTIDE SEQUENCE</scope>
    <source>
        <strain evidence="11">CF49</strain>
    </source>
</reference>
<feature type="transmembrane region" description="Helical" evidence="10">
    <location>
        <begin position="267"/>
        <end position="286"/>
    </location>
</feature>
<dbReference type="Pfam" id="PF02076">
    <property type="entry name" value="STE3"/>
    <property type="match status" value="1"/>
</dbReference>
<keyword evidence="5 10" id="KW-1133">Transmembrane helix</keyword>
<feature type="transmembrane region" description="Helical" evidence="10">
    <location>
        <begin position="111"/>
        <end position="132"/>
    </location>
</feature>
<accession>A0A0E3VYW4</accession>
<feature type="transmembrane region" description="Helical" evidence="10">
    <location>
        <begin position="203"/>
        <end position="229"/>
    </location>
</feature>
<evidence type="ECO:0000256" key="7">
    <source>
        <dbReference type="ARBA" id="ARBA00023136"/>
    </source>
</evidence>
<evidence type="ECO:0000256" key="6">
    <source>
        <dbReference type="ARBA" id="ARBA00023040"/>
    </source>
</evidence>
<evidence type="ECO:0000256" key="4">
    <source>
        <dbReference type="ARBA" id="ARBA00022692"/>
    </source>
</evidence>
<dbReference type="PRINTS" id="PR00900">
    <property type="entry name" value="PHEROMONEAR"/>
</dbReference>
<evidence type="ECO:0000256" key="1">
    <source>
        <dbReference type="ARBA" id="ARBA00004141"/>
    </source>
</evidence>
<feature type="transmembrane region" description="Helical" evidence="10">
    <location>
        <begin position="30"/>
        <end position="51"/>
    </location>
</feature>
<dbReference type="EMBL" id="LK024101">
    <property type="protein sequence ID" value="CDR19315.1"/>
    <property type="molecule type" value="Genomic_DNA"/>
</dbReference>
<keyword evidence="4 10" id="KW-0812">Transmembrane</keyword>
<keyword evidence="8" id="KW-0675">Receptor</keyword>
<proteinExistence type="inferred from homology"/>
<keyword evidence="7 10" id="KW-0472">Membrane</keyword>
<protein>
    <submittedName>
        <fullName evidence="11">STE3 protein</fullName>
    </submittedName>
</protein>
<dbReference type="AlphaFoldDB" id="A0A0E3VYW4"/>
<keyword evidence="9" id="KW-0807">Transducer</keyword>
<dbReference type="InterPro" id="IPR001546">
    <property type="entry name" value="GPCR_Pheromne_A_rcpt"/>
</dbReference>
<dbReference type="InterPro" id="IPR001499">
    <property type="entry name" value="GPCR_STE3"/>
</dbReference>
<feature type="transmembrane region" description="Helical" evidence="10">
    <location>
        <begin position="6"/>
        <end position="23"/>
    </location>
</feature>
<keyword evidence="3" id="KW-0589">Pheromone response</keyword>
<name>A0A0E3VYW4_9TREE</name>
<comment type="similarity">
    <text evidence="2">Belongs to the G-protein coupled receptor 4 family.</text>
</comment>
<keyword evidence="6" id="KW-0297">G-protein coupled receptor</keyword>
<sequence>MLHADYPFWSFVGLVAVLLPLPWHWRARNVATLALIFWIALANLIVFVNSLVWADNFADHAPAWCDISGRIWQIFGYGIPACSLAQMRRLESVASTRRSVTTAAHRRRRMWLEAAWCLLLPPFMLPLLYIAQGHRYDIYENVGCRIVPTTTWAGLIVTHCFTILIALAVLVYSALAIRWFLVRRLQFRAILAASQTGLSVSRYLRLIALAIVEVVLLLINQIISLVVVLRLPIVPYTSWSDIHYQYGLISQVAEAQLTPFAHVVSVLSLYAAPLYAFVFFIFFGLGEEAVLEYVRMYGRLLRLAEPVGLKEASVIRPPASPILFVPSLGVHTTSATGRPLRDGGRGLSSFDDKEDGTFDAQSPSVGGYGIPMTVERSVV</sequence>
<evidence type="ECO:0000256" key="5">
    <source>
        <dbReference type="ARBA" id="ARBA00022989"/>
    </source>
</evidence>